<protein>
    <submittedName>
        <fullName evidence="1">Uncharacterized protein</fullName>
    </submittedName>
</protein>
<reference evidence="1" key="1">
    <citation type="submission" date="2020-02" db="EMBL/GenBank/DDBJ databases">
        <authorList>
            <person name="Meier V. D."/>
        </authorList>
    </citation>
    <scope>NUCLEOTIDE SEQUENCE</scope>
    <source>
        <strain evidence="1">AVDCRST_MAG84</strain>
    </source>
</reference>
<dbReference type="AlphaFoldDB" id="A0A6J4MR13"/>
<accession>A0A6J4MR13</accession>
<organism evidence="1">
    <name type="scientific">uncultured Microcoleus sp</name>
    <dbReference type="NCBI Taxonomy" id="259945"/>
    <lineage>
        <taxon>Bacteria</taxon>
        <taxon>Bacillati</taxon>
        <taxon>Cyanobacteriota</taxon>
        <taxon>Cyanophyceae</taxon>
        <taxon>Oscillatoriophycideae</taxon>
        <taxon>Oscillatoriales</taxon>
        <taxon>Microcoleaceae</taxon>
        <taxon>Microcoleus</taxon>
        <taxon>environmental samples</taxon>
    </lineage>
</organism>
<sequence length="39" mass="4524">MKNEFLSQNSEIFSYVMSDNFGILNFCAQRGSIDRFVSK</sequence>
<gene>
    <name evidence="1" type="ORF">AVDCRST_MAG84-3850</name>
</gene>
<evidence type="ECO:0000313" key="1">
    <source>
        <dbReference type="EMBL" id="CAA9366384.1"/>
    </source>
</evidence>
<name>A0A6J4MR13_9CYAN</name>
<proteinExistence type="predicted"/>
<dbReference type="EMBL" id="CADCTZ010000786">
    <property type="protein sequence ID" value="CAA9366384.1"/>
    <property type="molecule type" value="Genomic_DNA"/>
</dbReference>